<dbReference type="OrthoDB" id="205099at2759"/>
<dbReference type="InterPro" id="IPR055122">
    <property type="entry name" value="Med14_N"/>
</dbReference>
<organism evidence="12 13">
    <name type="scientific">Paxillus involutus ATCC 200175</name>
    <dbReference type="NCBI Taxonomy" id="664439"/>
    <lineage>
        <taxon>Eukaryota</taxon>
        <taxon>Fungi</taxon>
        <taxon>Dikarya</taxon>
        <taxon>Basidiomycota</taxon>
        <taxon>Agaricomycotina</taxon>
        <taxon>Agaricomycetes</taxon>
        <taxon>Agaricomycetidae</taxon>
        <taxon>Boletales</taxon>
        <taxon>Paxilineae</taxon>
        <taxon>Paxillaceae</taxon>
        <taxon>Paxillus</taxon>
    </lineage>
</organism>
<evidence type="ECO:0000256" key="8">
    <source>
        <dbReference type="ARBA" id="ARBA00032007"/>
    </source>
</evidence>
<dbReference type="PANTHER" id="PTHR12809">
    <property type="entry name" value="MEDIATOR COMPLEX SUBUNIT"/>
    <property type="match status" value="1"/>
</dbReference>
<dbReference type="AlphaFoldDB" id="A0A0C9TTL3"/>
<evidence type="ECO:0000256" key="3">
    <source>
        <dbReference type="ARBA" id="ARBA00019619"/>
    </source>
</evidence>
<feature type="region of interest" description="Disordered" evidence="10">
    <location>
        <begin position="389"/>
        <end position="408"/>
    </location>
</feature>
<feature type="compositionally biased region" description="Basic and acidic residues" evidence="10">
    <location>
        <begin position="223"/>
        <end position="233"/>
    </location>
</feature>
<evidence type="ECO:0000256" key="9">
    <source>
        <dbReference type="RuleBase" id="RU365082"/>
    </source>
</evidence>
<reference evidence="12 13" key="1">
    <citation type="submission" date="2014-06" db="EMBL/GenBank/DDBJ databases">
        <authorList>
            <consortium name="DOE Joint Genome Institute"/>
            <person name="Kuo A."/>
            <person name="Kohler A."/>
            <person name="Nagy L.G."/>
            <person name="Floudas D."/>
            <person name="Copeland A."/>
            <person name="Barry K.W."/>
            <person name="Cichocki N."/>
            <person name="Veneault-Fourrey C."/>
            <person name="LaButti K."/>
            <person name="Lindquist E.A."/>
            <person name="Lipzen A."/>
            <person name="Lundell T."/>
            <person name="Morin E."/>
            <person name="Murat C."/>
            <person name="Sun H."/>
            <person name="Tunlid A."/>
            <person name="Henrissat B."/>
            <person name="Grigoriev I.V."/>
            <person name="Hibbett D.S."/>
            <person name="Martin F."/>
            <person name="Nordberg H.P."/>
            <person name="Cantor M.N."/>
            <person name="Hua S.X."/>
        </authorList>
    </citation>
    <scope>NUCLEOTIDE SEQUENCE [LARGE SCALE GENOMIC DNA]</scope>
    <source>
        <strain evidence="12 13">ATCC 200175</strain>
    </source>
</reference>
<evidence type="ECO:0000313" key="12">
    <source>
        <dbReference type="EMBL" id="KIJ10541.1"/>
    </source>
</evidence>
<evidence type="ECO:0000256" key="6">
    <source>
        <dbReference type="ARBA" id="ARBA00023163"/>
    </source>
</evidence>
<keyword evidence="6 9" id="KW-0804">Transcription</keyword>
<dbReference type="GO" id="GO:0003712">
    <property type="term" value="F:transcription coregulator activity"/>
    <property type="evidence" value="ECO:0007669"/>
    <property type="project" value="UniProtKB-UniRule"/>
</dbReference>
<keyword evidence="4 9" id="KW-0805">Transcription regulation</keyword>
<comment type="similarity">
    <text evidence="2 9">Belongs to the Mediator complex subunit 14 family.</text>
</comment>
<evidence type="ECO:0000256" key="4">
    <source>
        <dbReference type="ARBA" id="ARBA00023015"/>
    </source>
</evidence>
<proteinExistence type="inferred from homology"/>
<accession>A0A0C9TTL3</accession>
<keyword evidence="5 9" id="KW-0010">Activator</keyword>
<dbReference type="GO" id="GO:0016592">
    <property type="term" value="C:mediator complex"/>
    <property type="evidence" value="ECO:0007669"/>
    <property type="project" value="UniProtKB-UniRule"/>
</dbReference>
<dbReference type="InterPro" id="IPR013947">
    <property type="entry name" value="Mediator_Med14"/>
</dbReference>
<evidence type="ECO:0000313" key="13">
    <source>
        <dbReference type="Proteomes" id="UP000053647"/>
    </source>
</evidence>
<feature type="domain" description="Mediator complex subunit MED14 N-terminal" evidence="11">
    <location>
        <begin position="51"/>
        <end position="176"/>
    </location>
</feature>
<dbReference type="EMBL" id="KN819403">
    <property type="protein sequence ID" value="KIJ10541.1"/>
    <property type="molecule type" value="Genomic_DNA"/>
</dbReference>
<feature type="compositionally biased region" description="Basic and acidic residues" evidence="10">
    <location>
        <begin position="203"/>
        <end position="214"/>
    </location>
</feature>
<gene>
    <name evidence="12" type="ORF">PAXINDRAFT_157588</name>
</gene>
<dbReference type="GO" id="GO:0070847">
    <property type="term" value="C:core mediator complex"/>
    <property type="evidence" value="ECO:0007669"/>
    <property type="project" value="TreeGrafter"/>
</dbReference>
<sequence length="1001" mass="110650">MDLAATNGTSRTSFNMQQQKAEALAVMNGHFEQEPTLEQLEMELPTVLDGQVPLGELLSRVVQAIYAELSELAETLPNMSDTARKRTIADWVVKTKKQVVKLYAITKWARDAETVQKCMNITAFLMNQNQQFEDVMGGLTYSRESLDPARLRNHDLLTSLDVLTSGTYKRLPSGIKVALYLPVLSNGLTVLRVEIYCSHTPPDGRRGNQNIERHGGHHAVPSPDERNNTRRDVSTPNRPHLKLLRDPAGGRVHFTVPNLFETSVCLRGAKQDDGWFFINAKFLITVGGDTSGMDAFPQEPTGVLKHHIVEEADARMAYYLPLPEAVEVPPNTEVPERPKLPDGTVDAPLATRMCSLGWGQYLKVEMLNGNRALAVSYWTFPYHSSGLVQSRPTPPSVAGRPQAPSRVKLPSHGGTLTISIVENHLVEQKANYLGLQAFRHRNFSKEELQKLGPSARGTMYIQLSSFPTHYLVLVITEEAFRYALISVKVIPDSMYGNMIMEDIGWLDVQRIRGENGAGLVPGIVVGPHIADPQVGQKRKRNVGDGSRREDNFHLDTQTLRELYAYCCARVAYTKVEAQFKLRGIPYTHVNPTSALPRSSTLSCVQSSLAHSIPALCVQSSDILSGAPAAEAAMPNIRVIPLNWWSDKKAEVVTCVKLKYVQQPVGKRAAAGRSSSDIIRPSKRIIYDASEAVVSFLSEQVDTCVDEFLEEWARVSKMVVIAREVARMAKDKKWQDVRLLSFDLQTVEFAYASDYTVSISCTDQLSPTGGSFELRFSRSAPSLSLPHPNSLGPPPLPFARLHLRSNPHEEAEPFLRQVLRHGPLAPSLHRLVGLLRDTLPIAVEVDRMAVAAREDHRVPLGPLRQSAFIKGPTEEPWFDTFVKGMGWWRVLYGDLRHALDLRLLTGKRIAILDASHSLFQGAAAAPLSQDDSDVFGFQPIPDFKAMVLDAVRSTRPLSSGAGMSTSRGKIAPIDVGVVCEGSAVGPVMKALHERVLKKLKGG</sequence>
<evidence type="ECO:0000256" key="1">
    <source>
        <dbReference type="ARBA" id="ARBA00004123"/>
    </source>
</evidence>
<dbReference type="PANTHER" id="PTHR12809:SF2">
    <property type="entry name" value="MEDIATOR OF RNA POLYMERASE II TRANSCRIPTION SUBUNIT 14"/>
    <property type="match status" value="1"/>
</dbReference>
<comment type="function">
    <text evidence="9">Component of the Mediator complex, a coactivator involved in the regulated transcription of nearly all RNA polymerase II-dependent genes. Mediator functions as a bridge to convey information from gene-specific regulatory proteins to the basal RNA polymerase II transcription machinery. Mediator is recruited to promoters by direct interactions with regulatory proteins and serves as a scaffold for the assembly of a functional preinitiation complex with RNA polymerase II and the general transcription factors.</text>
</comment>
<evidence type="ECO:0000256" key="7">
    <source>
        <dbReference type="ARBA" id="ARBA00023242"/>
    </source>
</evidence>
<evidence type="ECO:0000259" key="11">
    <source>
        <dbReference type="Pfam" id="PF08638"/>
    </source>
</evidence>
<dbReference type="Proteomes" id="UP000053647">
    <property type="component" value="Unassembled WGS sequence"/>
</dbReference>
<evidence type="ECO:0000256" key="2">
    <source>
        <dbReference type="ARBA" id="ARBA00007813"/>
    </source>
</evidence>
<reference evidence="13" key="2">
    <citation type="submission" date="2015-01" db="EMBL/GenBank/DDBJ databases">
        <title>Evolutionary Origins and Diversification of the Mycorrhizal Mutualists.</title>
        <authorList>
            <consortium name="DOE Joint Genome Institute"/>
            <consortium name="Mycorrhizal Genomics Consortium"/>
            <person name="Kohler A."/>
            <person name="Kuo A."/>
            <person name="Nagy L.G."/>
            <person name="Floudas D."/>
            <person name="Copeland A."/>
            <person name="Barry K.W."/>
            <person name="Cichocki N."/>
            <person name="Veneault-Fourrey C."/>
            <person name="LaButti K."/>
            <person name="Lindquist E.A."/>
            <person name="Lipzen A."/>
            <person name="Lundell T."/>
            <person name="Morin E."/>
            <person name="Murat C."/>
            <person name="Riley R."/>
            <person name="Ohm R."/>
            <person name="Sun H."/>
            <person name="Tunlid A."/>
            <person name="Henrissat B."/>
            <person name="Grigoriev I.V."/>
            <person name="Hibbett D.S."/>
            <person name="Martin F."/>
        </authorList>
    </citation>
    <scope>NUCLEOTIDE SEQUENCE [LARGE SCALE GENOMIC DNA]</scope>
    <source>
        <strain evidence="13">ATCC 200175</strain>
    </source>
</reference>
<evidence type="ECO:0000256" key="5">
    <source>
        <dbReference type="ARBA" id="ARBA00023159"/>
    </source>
</evidence>
<keyword evidence="13" id="KW-1185">Reference proteome</keyword>
<dbReference type="GO" id="GO:0006357">
    <property type="term" value="P:regulation of transcription by RNA polymerase II"/>
    <property type="evidence" value="ECO:0007669"/>
    <property type="project" value="InterPro"/>
</dbReference>
<feature type="region of interest" description="Disordered" evidence="10">
    <location>
        <begin position="203"/>
        <end position="245"/>
    </location>
</feature>
<evidence type="ECO:0000256" key="10">
    <source>
        <dbReference type="SAM" id="MobiDB-lite"/>
    </source>
</evidence>
<comment type="subunit">
    <text evidence="9">Component of the Mediator complex.</text>
</comment>
<dbReference type="HOGENOM" id="CLU_004632_0_0_1"/>
<comment type="subcellular location">
    <subcellularLocation>
        <location evidence="1 9">Nucleus</location>
    </subcellularLocation>
</comment>
<name>A0A0C9TTL3_PAXIN</name>
<dbReference type="Pfam" id="PF08638">
    <property type="entry name" value="Med14"/>
    <property type="match status" value="1"/>
</dbReference>
<protein>
    <recommendedName>
        <fullName evidence="3 9">Mediator of RNA polymerase II transcription subunit 14</fullName>
    </recommendedName>
    <alternativeName>
        <fullName evidence="8 9">Mediator complex subunit 14</fullName>
    </alternativeName>
</protein>
<keyword evidence="7 9" id="KW-0539">Nucleus</keyword>